<dbReference type="GO" id="GO:0006189">
    <property type="term" value="P:'de novo' IMP biosynthetic process"/>
    <property type="evidence" value="ECO:0007669"/>
    <property type="project" value="UniProtKB-UniRule"/>
</dbReference>
<dbReference type="InterPro" id="IPR000836">
    <property type="entry name" value="PRTase_dom"/>
</dbReference>
<dbReference type="Gene3D" id="3.40.50.2020">
    <property type="match status" value="1"/>
</dbReference>
<name>A0AB74U978_9LACT</name>
<keyword evidence="3 7" id="KW-0328">Glycosyltransferase</keyword>
<reference evidence="12" key="1">
    <citation type="submission" date="2023-12" db="EMBL/GenBank/DDBJ databases">
        <title>Dolosigranulum savutii sp. nov. isolated from human upper respiratory samples collected in Botswana.</title>
        <authorList>
            <person name="Kelly M.S."/>
        </authorList>
    </citation>
    <scope>NUCLEOTIDE SEQUENCE</scope>
    <source>
        <strain evidence="12">MSK211</strain>
        <strain evidence="11">MSK312</strain>
    </source>
</reference>
<dbReference type="InterPro" id="IPR017932">
    <property type="entry name" value="GATase_2_dom"/>
</dbReference>
<dbReference type="EMBL" id="CP142434">
    <property type="protein sequence ID" value="XBC48029.1"/>
    <property type="molecule type" value="Genomic_DNA"/>
</dbReference>
<dbReference type="RefSeq" id="WP_347298057.1">
    <property type="nucleotide sequence ID" value="NZ_CP142434.1"/>
</dbReference>
<dbReference type="Pfam" id="PF13537">
    <property type="entry name" value="GATase_7"/>
    <property type="match status" value="1"/>
</dbReference>
<dbReference type="SUPFAM" id="SSF56235">
    <property type="entry name" value="N-terminal nucleophile aminohydrolases (Ntn hydrolases)"/>
    <property type="match status" value="1"/>
</dbReference>
<evidence type="ECO:0000313" key="12">
    <source>
        <dbReference type="EMBL" id="XBC52147.1"/>
    </source>
</evidence>
<feature type="binding site" evidence="7 9">
    <location>
        <position position="349"/>
    </location>
    <ligand>
        <name>Mg(2+)</name>
        <dbReference type="ChEBI" id="CHEBI:18420"/>
    </ligand>
</feature>
<comment type="catalytic activity">
    <reaction evidence="7 8">
        <text>5-phospho-beta-D-ribosylamine + L-glutamate + diphosphate = 5-phospho-alpha-D-ribose 1-diphosphate + L-glutamine + H2O</text>
        <dbReference type="Rhea" id="RHEA:14905"/>
        <dbReference type="ChEBI" id="CHEBI:15377"/>
        <dbReference type="ChEBI" id="CHEBI:29985"/>
        <dbReference type="ChEBI" id="CHEBI:33019"/>
        <dbReference type="ChEBI" id="CHEBI:58017"/>
        <dbReference type="ChEBI" id="CHEBI:58359"/>
        <dbReference type="ChEBI" id="CHEBI:58681"/>
        <dbReference type="EC" id="2.4.2.14"/>
    </reaction>
</comment>
<evidence type="ECO:0000256" key="2">
    <source>
        <dbReference type="ARBA" id="ARBA00010138"/>
    </source>
</evidence>
<feature type="binding site" evidence="7 9">
    <location>
        <position position="348"/>
    </location>
    <ligand>
        <name>Mg(2+)</name>
        <dbReference type="ChEBI" id="CHEBI:18420"/>
    </ligand>
</feature>
<evidence type="ECO:0000256" key="4">
    <source>
        <dbReference type="ARBA" id="ARBA00022679"/>
    </source>
</evidence>
<dbReference type="GO" id="GO:0000287">
    <property type="term" value="F:magnesium ion binding"/>
    <property type="evidence" value="ECO:0007669"/>
    <property type="project" value="UniProtKB-UniRule"/>
</dbReference>
<protein>
    <recommendedName>
        <fullName evidence="7">Amidophosphoribosyltransferase</fullName>
        <shortName evidence="7">ATase</shortName>
        <ecNumber evidence="7">2.4.2.14</ecNumber>
    </recommendedName>
    <alternativeName>
        <fullName evidence="7">Glutamine phosphoribosylpyrophosphate amidotransferase</fullName>
        <shortName evidence="7">GPATase</shortName>
    </alternativeName>
</protein>
<keyword evidence="6 7" id="KW-0315">Glutamine amidotransferase</keyword>
<comment type="cofactor">
    <cofactor evidence="7 9">
        <name>Mg(2+)</name>
        <dbReference type="ChEBI" id="CHEBI:18420"/>
    </cofactor>
    <text evidence="7 9">Binds 1 Mg(2+) ion per subunit.</text>
</comment>
<feature type="binding site" evidence="7 9">
    <location>
        <position position="286"/>
    </location>
    <ligand>
        <name>Mg(2+)</name>
        <dbReference type="ChEBI" id="CHEBI:18420"/>
    </ligand>
</feature>
<evidence type="ECO:0000256" key="9">
    <source>
        <dbReference type="PIRSR" id="PIRSR000485-2"/>
    </source>
</evidence>
<dbReference type="GO" id="GO:0009113">
    <property type="term" value="P:purine nucleobase biosynthetic process"/>
    <property type="evidence" value="ECO:0007669"/>
    <property type="project" value="UniProtKB-UniRule"/>
</dbReference>
<dbReference type="HAMAP" id="MF_01931">
    <property type="entry name" value="PurF"/>
    <property type="match status" value="1"/>
</dbReference>
<keyword evidence="4 7" id="KW-0808">Transferase</keyword>
<evidence type="ECO:0000256" key="8">
    <source>
        <dbReference type="PIRNR" id="PIRNR000485"/>
    </source>
</evidence>
<evidence type="ECO:0000313" key="11">
    <source>
        <dbReference type="EMBL" id="XBC48029.1"/>
    </source>
</evidence>
<dbReference type="EMBL" id="CP142436">
    <property type="protein sequence ID" value="XBC52147.1"/>
    <property type="molecule type" value="Genomic_DNA"/>
</dbReference>
<evidence type="ECO:0000256" key="6">
    <source>
        <dbReference type="ARBA" id="ARBA00022962"/>
    </source>
</evidence>
<sequence length="478" mass="52009">MGVFGVWDYEAASQLTYFGLHALQHRGQNGTGMTVHTGDGFRHYRGLGLLSEVFEEELLESLSGQAAVGQVHYSIGGESEDVAEVGPHYFHFYDQEISVAHSGRLINGKALRQELESQGAVFHSESDSELLVHLIRRSSATTFNEQLSEALNQLNGGFSFIILTKDGLYAAVDPNCFRPLSYGRLNDAGSVVVASETCAFHTLGASMIDNVRAGTFIKVDDRGIEVVTYTEEATVQLEAMEYVYFARPDSEVAGINVHTARKNSGGQLAIEEPTPGADMVIGVPNSSLSAAAGYAEESGLPYEMGLVKNAYVARTFIQPTQALRELGVRKKLSAVQGVVKGRSIVLVDDSIVRGTTSRHLIKLLRDAGAREIHLRIASPAIRFPNYYGVDMSTSSELLAANLTHEEMVEHIGCDSLGFISPEGLIKSIGTEFDTPHKGLSMSIFTGEYPAGLGENRISFLENLTDLQRSYLEEEGIYV</sequence>
<dbReference type="SUPFAM" id="SSF53271">
    <property type="entry name" value="PRTase-like"/>
    <property type="match status" value="1"/>
</dbReference>
<dbReference type="InterPro" id="IPR029057">
    <property type="entry name" value="PRTase-like"/>
</dbReference>
<dbReference type="Gene3D" id="3.60.20.10">
    <property type="entry name" value="Glutamine Phosphoribosylpyrophosphate, subunit 1, domain 1"/>
    <property type="match status" value="1"/>
</dbReference>
<evidence type="ECO:0000256" key="1">
    <source>
        <dbReference type="ARBA" id="ARBA00005209"/>
    </source>
</evidence>
<keyword evidence="5 7" id="KW-0658">Purine biosynthesis</keyword>
<comment type="caution">
    <text evidence="7">Lacks conserved residue(s) required for the propagation of feature annotation.</text>
</comment>
<evidence type="ECO:0000259" key="10">
    <source>
        <dbReference type="PROSITE" id="PS51278"/>
    </source>
</evidence>
<evidence type="ECO:0000256" key="5">
    <source>
        <dbReference type="ARBA" id="ARBA00022755"/>
    </source>
</evidence>
<keyword evidence="7 9" id="KW-0460">Magnesium</keyword>
<dbReference type="PIRSF" id="PIRSF000485">
    <property type="entry name" value="Amd_phspho_trans"/>
    <property type="match status" value="1"/>
</dbReference>
<gene>
    <name evidence="7 12" type="primary">purF</name>
    <name evidence="12" type="ORF">VUQ07_03505</name>
    <name evidence="11" type="ORF">VUQ09_01125</name>
</gene>
<dbReference type="InterPro" id="IPR005854">
    <property type="entry name" value="PurF"/>
</dbReference>
<feature type="domain" description="Glutamine amidotransferase type-2" evidence="10">
    <location>
        <begin position="1"/>
        <end position="222"/>
    </location>
</feature>
<comment type="pathway">
    <text evidence="1 7 8">Purine metabolism; IMP biosynthesis via de novo pathway; N(1)-(5-phospho-D-ribosyl)glycinamide from 5-phospho-alpha-D-ribose 1-diphosphate: step 1/2.</text>
</comment>
<dbReference type="PANTHER" id="PTHR11907">
    <property type="entry name" value="AMIDOPHOSPHORIBOSYLTRANSFERASE"/>
    <property type="match status" value="1"/>
</dbReference>
<accession>A0AB74U978</accession>
<evidence type="ECO:0000256" key="3">
    <source>
        <dbReference type="ARBA" id="ARBA00022676"/>
    </source>
</evidence>
<evidence type="ECO:0000256" key="7">
    <source>
        <dbReference type="HAMAP-Rule" id="MF_01931"/>
    </source>
</evidence>
<dbReference type="CDD" id="cd06223">
    <property type="entry name" value="PRTases_typeI"/>
    <property type="match status" value="1"/>
</dbReference>
<organism evidence="12">
    <name type="scientific">Dolosigranulum savutiense</name>
    <dbReference type="NCBI Taxonomy" id="3110288"/>
    <lineage>
        <taxon>Bacteria</taxon>
        <taxon>Bacillati</taxon>
        <taxon>Bacillota</taxon>
        <taxon>Bacilli</taxon>
        <taxon>Lactobacillales</taxon>
        <taxon>Carnobacteriaceae</taxon>
        <taxon>Dolosigranulum</taxon>
    </lineage>
</organism>
<comment type="similarity">
    <text evidence="2 7 8">In the C-terminal section; belongs to the purine/pyrimidine phosphoribosyltransferase family.</text>
</comment>
<dbReference type="EC" id="2.4.2.14" evidence="7"/>
<comment type="function">
    <text evidence="7">Catalyzes the formation of phosphoribosylamine from phosphoribosylpyrophosphate (PRPP) and glutamine.</text>
</comment>
<dbReference type="PROSITE" id="PS51278">
    <property type="entry name" value="GATASE_TYPE_2"/>
    <property type="match status" value="1"/>
</dbReference>
<dbReference type="InterPro" id="IPR029055">
    <property type="entry name" value="Ntn_hydrolases_N"/>
</dbReference>
<keyword evidence="7 9" id="KW-0479">Metal-binding</keyword>
<dbReference type="GO" id="GO:0004044">
    <property type="term" value="F:amidophosphoribosyltransferase activity"/>
    <property type="evidence" value="ECO:0007669"/>
    <property type="project" value="UniProtKB-UniRule"/>
</dbReference>
<proteinExistence type="inferred from homology"/>
<dbReference type="NCBIfam" id="TIGR01134">
    <property type="entry name" value="purF"/>
    <property type="match status" value="1"/>
</dbReference>
<dbReference type="AlphaFoldDB" id="A0AB74U978"/>